<keyword evidence="2" id="KW-1185">Reference proteome</keyword>
<gene>
    <name evidence="1" type="ORF">NWFMUON74_38140</name>
</gene>
<dbReference type="Gene3D" id="3.40.109.10">
    <property type="entry name" value="NADH Oxidase"/>
    <property type="match status" value="2"/>
</dbReference>
<dbReference type="NCBIfam" id="NF047509">
    <property type="entry name" value="Rv3131_FMN_oxido"/>
    <property type="match status" value="1"/>
</dbReference>
<evidence type="ECO:0000313" key="1">
    <source>
        <dbReference type="EMBL" id="BCK56042.1"/>
    </source>
</evidence>
<evidence type="ECO:0000313" key="2">
    <source>
        <dbReference type="Proteomes" id="UP000516173"/>
    </source>
</evidence>
<dbReference type="GO" id="GO:0016491">
    <property type="term" value="F:oxidoreductase activity"/>
    <property type="evidence" value="ECO:0007669"/>
    <property type="project" value="InterPro"/>
</dbReference>
<dbReference type="KEGG" id="nwl:NWFMUON74_38140"/>
<organism evidence="1 2">
    <name type="scientific">Nocardia wallacei</name>
    <dbReference type="NCBI Taxonomy" id="480035"/>
    <lineage>
        <taxon>Bacteria</taxon>
        <taxon>Bacillati</taxon>
        <taxon>Actinomycetota</taxon>
        <taxon>Actinomycetes</taxon>
        <taxon>Mycobacteriales</taxon>
        <taxon>Nocardiaceae</taxon>
        <taxon>Nocardia</taxon>
    </lineage>
</organism>
<dbReference type="RefSeq" id="WP_187683192.1">
    <property type="nucleotide sequence ID" value="NZ_AP023396.1"/>
</dbReference>
<sequence>MTSAHTPDTRVAPDDATITAALQLAQRAPSVHNTQPWRWRFDGTRLELHTDRDRMLPATDPHGRQQVISCGAVLHHARTAFAAHGWHTDTTRIPDSDRPDYLAAIEFRPWPDPPAGIATRAGAINTRRSDRLPLLHPEHWAAMLPALRKLVSPHDITLDVLDSTGRARLAAISEQAAAARRDDEMYQMELQWWAGHSGVQEGVPLDALVSDAEAARVGVARAFPAAPHSMRRAEHTDHAQLVALGSGGDSVPNWLHTGEALSAVLLECTAAGLATCAVTHVTELPAGRRTLANLLPHQAVPQVVIRVGTVPPGESELPLTPRRPLTDILTIEHT</sequence>
<reference evidence="1 2" key="1">
    <citation type="submission" date="2020-08" db="EMBL/GenBank/DDBJ databases">
        <title>Genome Sequencing of Nocardia wallacei strain FMUON74 and assembly.</title>
        <authorList>
            <person name="Toyokawa M."/>
            <person name="Uesaka K."/>
        </authorList>
    </citation>
    <scope>NUCLEOTIDE SEQUENCE [LARGE SCALE GENOMIC DNA]</scope>
    <source>
        <strain evidence="1 2">FMUON74</strain>
    </source>
</reference>
<dbReference type="AlphaFoldDB" id="A0A7G1KLG5"/>
<name>A0A7G1KLG5_9NOCA</name>
<dbReference type="InterPro" id="IPR050627">
    <property type="entry name" value="Nitroreductase/BluB"/>
</dbReference>
<proteinExistence type="predicted"/>
<dbReference type="Proteomes" id="UP000516173">
    <property type="component" value="Chromosome"/>
</dbReference>
<dbReference type="PANTHER" id="PTHR23026:SF123">
    <property type="entry name" value="NAD(P)H NITROREDUCTASE RV3131-RELATED"/>
    <property type="match status" value="1"/>
</dbReference>
<dbReference type="GeneID" id="80348325"/>
<accession>A0A7G1KLG5</accession>
<dbReference type="EMBL" id="AP023396">
    <property type="protein sequence ID" value="BCK56042.1"/>
    <property type="molecule type" value="Genomic_DNA"/>
</dbReference>
<protein>
    <submittedName>
        <fullName evidence="1">NAD(P)H nitroreductase</fullName>
    </submittedName>
</protein>
<dbReference type="PANTHER" id="PTHR23026">
    <property type="entry name" value="NADPH NITROREDUCTASE"/>
    <property type="match status" value="1"/>
</dbReference>
<dbReference type="SUPFAM" id="SSF55469">
    <property type="entry name" value="FMN-dependent nitroreductase-like"/>
    <property type="match status" value="1"/>
</dbReference>
<dbReference type="InterPro" id="IPR000415">
    <property type="entry name" value="Nitroreductase-like"/>
</dbReference>